<dbReference type="InterPro" id="IPR003439">
    <property type="entry name" value="ABC_transporter-like_ATP-bd"/>
</dbReference>
<dbReference type="EMBL" id="JAOVZR010000001">
    <property type="protein sequence ID" value="MCY0147460.1"/>
    <property type="molecule type" value="Genomic_DNA"/>
</dbReference>
<dbReference type="SMART" id="SM00382">
    <property type="entry name" value="AAA"/>
    <property type="match status" value="2"/>
</dbReference>
<evidence type="ECO:0000256" key="5">
    <source>
        <dbReference type="ARBA" id="ARBA00022741"/>
    </source>
</evidence>
<evidence type="ECO:0000256" key="7">
    <source>
        <dbReference type="ARBA" id="ARBA00023136"/>
    </source>
</evidence>
<evidence type="ECO:0000313" key="10">
    <source>
        <dbReference type="Proteomes" id="UP001073227"/>
    </source>
</evidence>
<evidence type="ECO:0000256" key="4">
    <source>
        <dbReference type="ARBA" id="ARBA00022737"/>
    </source>
</evidence>
<dbReference type="InterPro" id="IPR050107">
    <property type="entry name" value="ABC_carbohydrate_import_ATPase"/>
</dbReference>
<sequence>MSETVCNLRGVEKSFGDNRVLKQLNLLLPGGTVTVLMGANGAGKSTLVKILSGVHALDAGSVTLLGKQFSPSTPSEAIRAGVVTVHQNINDGVIPDLDVASNLLIDRLAEPNYGFLLKRRQNYADAERIASQMGLALNVRQRVSELGVADRQLIAIARAMAHDPKLLILDEPTSSLSASEAERLFRLIERLSARGVAVLYISHRMSDIRRIADRIVSMRDGEISGVFEGDNLDYEGAVNAMLGHRMSDIDLEIGEPGKPVLDISDLRLLPTSKAFDFQLAENEIVAITGLLGSGKTAFAQCLFGLATPSQGQIQVDGRDYAPTNPKAAIARGVFMSPKDRANNAVVADFNLAHNITVPFLSRYSSLSFLNRSKERVTATTMIEALSIVCQSETDGINTLSGGNQQKVMLARWLAEECRLLLLDEPFQGVDIRARRDIGRKIRETAKNRATLVFVSELDEALEVADRIIVMTEHSMSAEFVNQNVDLNEILTAVTGSAPEDTGRPAKAAFA</sequence>
<dbReference type="PROSITE" id="PS50893">
    <property type="entry name" value="ABC_TRANSPORTER_2"/>
    <property type="match status" value="2"/>
</dbReference>
<gene>
    <name evidence="9" type="ORF">OEG84_06970</name>
</gene>
<keyword evidence="3" id="KW-0762">Sugar transport</keyword>
<dbReference type="RefSeq" id="WP_267653065.1">
    <property type="nucleotide sequence ID" value="NZ_JAOVZR010000001.1"/>
</dbReference>
<evidence type="ECO:0000259" key="8">
    <source>
        <dbReference type="PROSITE" id="PS50893"/>
    </source>
</evidence>
<dbReference type="PANTHER" id="PTHR43790">
    <property type="entry name" value="CARBOHYDRATE TRANSPORT ATP-BINDING PROTEIN MG119-RELATED"/>
    <property type="match status" value="1"/>
</dbReference>
<proteinExistence type="inferred from homology"/>
<evidence type="ECO:0000256" key="6">
    <source>
        <dbReference type="ARBA" id="ARBA00022840"/>
    </source>
</evidence>
<dbReference type="CDD" id="cd03215">
    <property type="entry name" value="ABC_Carb_Monos_II"/>
    <property type="match status" value="1"/>
</dbReference>
<dbReference type="PANTHER" id="PTHR43790:SF9">
    <property type="entry name" value="GALACTOFURANOSE TRANSPORTER ATP-BINDING PROTEIN YTFR"/>
    <property type="match status" value="1"/>
</dbReference>
<name>A0ABT3Z6T7_9HYPH</name>
<protein>
    <submittedName>
        <fullName evidence="9">Sugar ABC transporter ATP-binding protein</fullName>
    </submittedName>
</protein>
<evidence type="ECO:0000313" key="9">
    <source>
        <dbReference type="EMBL" id="MCY0147460.1"/>
    </source>
</evidence>
<keyword evidence="4" id="KW-0677">Repeat</keyword>
<feature type="domain" description="ABC transporter" evidence="8">
    <location>
        <begin position="6"/>
        <end position="245"/>
    </location>
</feature>
<reference evidence="9" key="1">
    <citation type="submission" date="2022-10" db="EMBL/GenBank/DDBJ databases">
        <title>Hoeflea sp. G2-23, isolated from marine algae.</title>
        <authorList>
            <person name="Kristyanto S."/>
            <person name="Kim J.M."/>
            <person name="Jeon C.O."/>
        </authorList>
    </citation>
    <scope>NUCLEOTIDE SEQUENCE</scope>
    <source>
        <strain evidence="9">G2-23</strain>
    </source>
</reference>
<keyword evidence="6 9" id="KW-0067">ATP-binding</keyword>
<dbReference type="Pfam" id="PF00005">
    <property type="entry name" value="ABC_tran"/>
    <property type="match status" value="2"/>
</dbReference>
<dbReference type="SUPFAM" id="SSF52540">
    <property type="entry name" value="P-loop containing nucleoside triphosphate hydrolases"/>
    <property type="match status" value="2"/>
</dbReference>
<accession>A0ABT3Z6T7</accession>
<dbReference type="Proteomes" id="UP001073227">
    <property type="component" value="Unassembled WGS sequence"/>
</dbReference>
<dbReference type="Gene3D" id="3.40.50.300">
    <property type="entry name" value="P-loop containing nucleotide triphosphate hydrolases"/>
    <property type="match status" value="2"/>
</dbReference>
<comment type="caution">
    <text evidence="9">The sequence shown here is derived from an EMBL/GenBank/DDBJ whole genome shotgun (WGS) entry which is preliminary data.</text>
</comment>
<evidence type="ECO:0000256" key="1">
    <source>
        <dbReference type="ARBA" id="ARBA00005417"/>
    </source>
</evidence>
<dbReference type="InterPro" id="IPR003593">
    <property type="entry name" value="AAA+_ATPase"/>
</dbReference>
<keyword evidence="5" id="KW-0547">Nucleotide-binding</keyword>
<evidence type="ECO:0000256" key="3">
    <source>
        <dbReference type="ARBA" id="ARBA00022597"/>
    </source>
</evidence>
<dbReference type="GO" id="GO:0005524">
    <property type="term" value="F:ATP binding"/>
    <property type="evidence" value="ECO:0007669"/>
    <property type="project" value="UniProtKB-KW"/>
</dbReference>
<dbReference type="CDD" id="cd03216">
    <property type="entry name" value="ABC_Carb_Monos_I"/>
    <property type="match status" value="1"/>
</dbReference>
<keyword evidence="7" id="KW-0472">Membrane</keyword>
<dbReference type="PROSITE" id="PS00211">
    <property type="entry name" value="ABC_TRANSPORTER_1"/>
    <property type="match status" value="1"/>
</dbReference>
<keyword evidence="2" id="KW-0813">Transport</keyword>
<dbReference type="InterPro" id="IPR027417">
    <property type="entry name" value="P-loop_NTPase"/>
</dbReference>
<organism evidence="9 10">
    <name type="scientific">Hoeflea algicola</name>
    <dbReference type="NCBI Taxonomy" id="2983763"/>
    <lineage>
        <taxon>Bacteria</taxon>
        <taxon>Pseudomonadati</taxon>
        <taxon>Pseudomonadota</taxon>
        <taxon>Alphaproteobacteria</taxon>
        <taxon>Hyphomicrobiales</taxon>
        <taxon>Rhizobiaceae</taxon>
        <taxon>Hoeflea</taxon>
    </lineage>
</organism>
<feature type="domain" description="ABC transporter" evidence="8">
    <location>
        <begin position="244"/>
        <end position="497"/>
    </location>
</feature>
<evidence type="ECO:0000256" key="2">
    <source>
        <dbReference type="ARBA" id="ARBA00022448"/>
    </source>
</evidence>
<dbReference type="InterPro" id="IPR017871">
    <property type="entry name" value="ABC_transporter-like_CS"/>
</dbReference>
<comment type="similarity">
    <text evidence="1">Belongs to the ABC transporter superfamily.</text>
</comment>
<keyword evidence="10" id="KW-1185">Reference proteome</keyword>